<dbReference type="PANTHER" id="PTHR43639">
    <property type="entry name" value="OXIDOREDUCTASE, SHORT-CHAIN DEHYDROGENASE/REDUCTASE FAMILY (AFU_ORTHOLOGUE AFUA_5G02870)"/>
    <property type="match status" value="1"/>
</dbReference>
<dbReference type="InterPro" id="IPR020904">
    <property type="entry name" value="Sc_DH/Rdtase_CS"/>
</dbReference>
<dbReference type="PRINTS" id="PR00081">
    <property type="entry name" value="GDHRDH"/>
</dbReference>
<keyword evidence="2 3" id="KW-0560">Oxidoreductase</keyword>
<dbReference type="PANTHER" id="PTHR43639:SF1">
    <property type="entry name" value="SHORT-CHAIN DEHYDROGENASE_REDUCTASE FAMILY PROTEIN"/>
    <property type="match status" value="1"/>
</dbReference>
<dbReference type="EC" id="1.1.1.47" evidence="3"/>
<dbReference type="RefSeq" id="WP_305730914.1">
    <property type="nucleotide sequence ID" value="NZ_OW150024.1"/>
</dbReference>
<evidence type="ECO:0000256" key="1">
    <source>
        <dbReference type="ARBA" id="ARBA00006484"/>
    </source>
</evidence>
<dbReference type="PRINTS" id="PR00080">
    <property type="entry name" value="SDRFAMILY"/>
</dbReference>
<protein>
    <submittedName>
        <fullName evidence="3">Glucose 1-dehydrogenase 2</fullName>
        <ecNumber evidence="3">1.1.1.47</ecNumber>
    </submittedName>
</protein>
<accession>A0ABN8HIW8</accession>
<gene>
    <name evidence="3" type="ORF">GEAMG1_0115</name>
</gene>
<dbReference type="Proteomes" id="UP001295463">
    <property type="component" value="Chromosome"/>
</dbReference>
<organism evidence="3 4">
    <name type="scientific">Trichlorobacter ammonificans</name>
    <dbReference type="NCBI Taxonomy" id="2916410"/>
    <lineage>
        <taxon>Bacteria</taxon>
        <taxon>Pseudomonadati</taxon>
        <taxon>Thermodesulfobacteriota</taxon>
        <taxon>Desulfuromonadia</taxon>
        <taxon>Geobacterales</taxon>
        <taxon>Geobacteraceae</taxon>
        <taxon>Trichlorobacter</taxon>
    </lineage>
</organism>
<sequence>MKPAVLITGACGGIGRALCEVFHEAGYAVVGIDKDSPADFSHTVIPFNLQLIAQSDKSADALRRKVFSLSDGRLDVLINNAAVQIVKPCDELTREDWHATLDTNLLAPFWLTTLFLPELRAARGCVVNIGSIHAKLTKRQFVAYATSKGALEAMTRAMALDLAPDVRVNAIAPAATDTPMLRAGFVGNSEGFAELNSYHPLGRIARCEEIAQSALFVAGSQSAFMTGVVVAVDGGISSCLSDPAH</sequence>
<reference evidence="3 4" key="1">
    <citation type="submission" date="2022-03" db="EMBL/GenBank/DDBJ databases">
        <authorList>
            <person name="Koch H."/>
        </authorList>
    </citation>
    <scope>NUCLEOTIDE SEQUENCE [LARGE SCALE GENOMIC DNA]</scope>
    <source>
        <strain evidence="3 4">G1</strain>
    </source>
</reference>
<keyword evidence="4" id="KW-1185">Reference proteome</keyword>
<dbReference type="InterPro" id="IPR036291">
    <property type="entry name" value="NAD(P)-bd_dom_sf"/>
</dbReference>
<name>A0ABN8HIW8_9BACT</name>
<dbReference type="GO" id="GO:0047936">
    <property type="term" value="F:glucose 1-dehydrogenase [NAD(P)+] activity"/>
    <property type="evidence" value="ECO:0007669"/>
    <property type="project" value="UniProtKB-EC"/>
</dbReference>
<evidence type="ECO:0000313" key="3">
    <source>
        <dbReference type="EMBL" id="CAH2029937.1"/>
    </source>
</evidence>
<dbReference type="CDD" id="cd05233">
    <property type="entry name" value="SDR_c"/>
    <property type="match status" value="1"/>
</dbReference>
<evidence type="ECO:0000313" key="4">
    <source>
        <dbReference type="Proteomes" id="UP001295463"/>
    </source>
</evidence>
<dbReference type="PROSITE" id="PS00061">
    <property type="entry name" value="ADH_SHORT"/>
    <property type="match status" value="1"/>
</dbReference>
<evidence type="ECO:0000256" key="2">
    <source>
        <dbReference type="ARBA" id="ARBA00023002"/>
    </source>
</evidence>
<proteinExistence type="inferred from homology"/>
<comment type="similarity">
    <text evidence="1">Belongs to the short-chain dehydrogenases/reductases (SDR) family.</text>
</comment>
<dbReference type="Pfam" id="PF13561">
    <property type="entry name" value="adh_short_C2"/>
    <property type="match status" value="1"/>
</dbReference>
<dbReference type="Gene3D" id="3.40.50.720">
    <property type="entry name" value="NAD(P)-binding Rossmann-like Domain"/>
    <property type="match status" value="1"/>
</dbReference>
<dbReference type="InterPro" id="IPR002347">
    <property type="entry name" value="SDR_fam"/>
</dbReference>
<dbReference type="SUPFAM" id="SSF51735">
    <property type="entry name" value="NAD(P)-binding Rossmann-fold domains"/>
    <property type="match status" value="1"/>
</dbReference>
<dbReference type="EMBL" id="OW150024">
    <property type="protein sequence ID" value="CAH2029937.1"/>
    <property type="molecule type" value="Genomic_DNA"/>
</dbReference>